<dbReference type="SUPFAM" id="SSF57701">
    <property type="entry name" value="Zn2/Cys6 DNA-binding domain"/>
    <property type="match status" value="1"/>
</dbReference>
<feature type="region of interest" description="Disordered" evidence="1">
    <location>
        <begin position="235"/>
        <end position="279"/>
    </location>
</feature>
<evidence type="ECO:0000256" key="1">
    <source>
        <dbReference type="SAM" id="MobiDB-lite"/>
    </source>
</evidence>
<protein>
    <recommendedName>
        <fullName evidence="2">Zn(2)-C6 fungal-type domain-containing protein</fullName>
    </recommendedName>
</protein>
<dbReference type="SMART" id="SM00066">
    <property type="entry name" value="GAL4"/>
    <property type="match status" value="1"/>
</dbReference>
<sequence length="420" mass="45642">MATTSSPPSPLYEPAHRPMFVHAHQPYYAFAPAPARQPHAAYFCAPADANSLPHDPATHSQVCPSSQYYGDAAPGVIPYAAEYISHSGHDWLPHKQQHHHADSTQAYAAVAHLPPFYDSGEVSPASDDSSGGFYDSPHPSDDARLGDERCSADAHAHATFPAYDPAASFPSPSLITAERYSYLDGELQPHPSPTYYDEPAPLVFQPAPQHLGAAFAHDFSGSADDADALHAHHPHRYLERPPSGASRPSPARYGDAPAEPQRGARTSPHGYAPQQQRTQSPMAHLPYVDPYHGAPDAHAQAFYLPSPAAPYAYAEQPPMCLPPPYHPAAAHTPIAIPAPRSPPLVEDTPKKPLTLACFFCRKRKIACGSPQPGRKDRTCNQCARRNLRCEYPVNSRRGTRQREVESALYPGSAGYERISS</sequence>
<dbReference type="EMBL" id="KN840758">
    <property type="protein sequence ID" value="KIP01619.1"/>
    <property type="molecule type" value="Genomic_DNA"/>
</dbReference>
<reference evidence="3 4" key="1">
    <citation type="journal article" date="2014" name="PLoS Genet.">
        <title>Analysis of the Phlebiopsis gigantea genome, transcriptome and secretome provides insight into its pioneer colonization strategies of wood.</title>
        <authorList>
            <person name="Hori C."/>
            <person name="Ishida T."/>
            <person name="Igarashi K."/>
            <person name="Samejima M."/>
            <person name="Suzuki H."/>
            <person name="Master E."/>
            <person name="Ferreira P."/>
            <person name="Ruiz-Duenas F.J."/>
            <person name="Held B."/>
            <person name="Canessa P."/>
            <person name="Larrondo L.F."/>
            <person name="Schmoll M."/>
            <person name="Druzhinina I.S."/>
            <person name="Kubicek C.P."/>
            <person name="Gaskell J.A."/>
            <person name="Kersten P."/>
            <person name="St John F."/>
            <person name="Glasner J."/>
            <person name="Sabat G."/>
            <person name="Splinter BonDurant S."/>
            <person name="Syed K."/>
            <person name="Yadav J."/>
            <person name="Mgbeahuruike A.C."/>
            <person name="Kovalchuk A."/>
            <person name="Asiegbu F.O."/>
            <person name="Lackner G."/>
            <person name="Hoffmeister D."/>
            <person name="Rencoret J."/>
            <person name="Gutierrez A."/>
            <person name="Sun H."/>
            <person name="Lindquist E."/>
            <person name="Barry K."/>
            <person name="Riley R."/>
            <person name="Grigoriev I.V."/>
            <person name="Henrissat B."/>
            <person name="Kues U."/>
            <person name="Berka R.M."/>
            <person name="Martinez A.T."/>
            <person name="Covert S.F."/>
            <person name="Blanchette R.A."/>
            <person name="Cullen D."/>
        </authorList>
    </citation>
    <scope>NUCLEOTIDE SEQUENCE [LARGE SCALE GENOMIC DNA]</scope>
    <source>
        <strain evidence="3 4">11061_1 CR5-6</strain>
    </source>
</reference>
<accession>A0A0C3NAU0</accession>
<organism evidence="3 4">
    <name type="scientific">Phlebiopsis gigantea (strain 11061_1 CR5-6)</name>
    <name type="common">White-rot fungus</name>
    <name type="synonym">Peniophora gigantea</name>
    <dbReference type="NCBI Taxonomy" id="745531"/>
    <lineage>
        <taxon>Eukaryota</taxon>
        <taxon>Fungi</taxon>
        <taxon>Dikarya</taxon>
        <taxon>Basidiomycota</taxon>
        <taxon>Agaricomycotina</taxon>
        <taxon>Agaricomycetes</taxon>
        <taxon>Polyporales</taxon>
        <taxon>Phanerochaetaceae</taxon>
        <taxon>Phlebiopsis</taxon>
    </lineage>
</organism>
<dbReference type="STRING" id="745531.A0A0C3NAU0"/>
<dbReference type="CDD" id="cd00067">
    <property type="entry name" value="GAL4"/>
    <property type="match status" value="1"/>
</dbReference>
<dbReference type="Pfam" id="PF00172">
    <property type="entry name" value="Zn_clus"/>
    <property type="match status" value="1"/>
</dbReference>
<dbReference type="GO" id="GO:0000981">
    <property type="term" value="F:DNA-binding transcription factor activity, RNA polymerase II-specific"/>
    <property type="evidence" value="ECO:0007669"/>
    <property type="project" value="InterPro"/>
</dbReference>
<dbReference type="InterPro" id="IPR001138">
    <property type="entry name" value="Zn2Cys6_DnaBD"/>
</dbReference>
<dbReference type="PROSITE" id="PS00463">
    <property type="entry name" value="ZN2_CY6_FUNGAL_1"/>
    <property type="match status" value="1"/>
</dbReference>
<feature type="compositionally biased region" description="Basic and acidic residues" evidence="1">
    <location>
        <begin position="138"/>
        <end position="150"/>
    </location>
</feature>
<dbReference type="GO" id="GO:0008270">
    <property type="term" value="F:zinc ion binding"/>
    <property type="evidence" value="ECO:0007669"/>
    <property type="project" value="InterPro"/>
</dbReference>
<dbReference type="HOGENOM" id="CLU_763148_0_0_1"/>
<name>A0A0C3NAU0_PHLG1</name>
<evidence type="ECO:0000313" key="4">
    <source>
        <dbReference type="Proteomes" id="UP000053257"/>
    </source>
</evidence>
<evidence type="ECO:0000313" key="3">
    <source>
        <dbReference type="EMBL" id="KIP01619.1"/>
    </source>
</evidence>
<dbReference type="PROSITE" id="PS50048">
    <property type="entry name" value="ZN2_CY6_FUNGAL_2"/>
    <property type="match status" value="1"/>
</dbReference>
<feature type="region of interest" description="Disordered" evidence="1">
    <location>
        <begin position="118"/>
        <end position="150"/>
    </location>
</feature>
<gene>
    <name evidence="3" type="ORF">PHLGIDRAFT_38235</name>
</gene>
<proteinExistence type="predicted"/>
<dbReference type="AlphaFoldDB" id="A0A0C3NAU0"/>
<feature type="domain" description="Zn(2)-C6 fungal-type" evidence="2">
    <location>
        <begin position="356"/>
        <end position="391"/>
    </location>
</feature>
<feature type="compositionally biased region" description="Low complexity" evidence="1">
    <location>
        <begin position="240"/>
        <end position="252"/>
    </location>
</feature>
<dbReference type="InterPro" id="IPR036864">
    <property type="entry name" value="Zn2-C6_fun-type_DNA-bd_sf"/>
</dbReference>
<dbReference type="Proteomes" id="UP000053257">
    <property type="component" value="Unassembled WGS sequence"/>
</dbReference>
<evidence type="ECO:0000259" key="2">
    <source>
        <dbReference type="PROSITE" id="PS50048"/>
    </source>
</evidence>
<keyword evidence="4" id="KW-1185">Reference proteome</keyword>
<dbReference type="Gene3D" id="4.10.240.10">
    <property type="entry name" value="Zn(2)-C6 fungal-type DNA-binding domain"/>
    <property type="match status" value="1"/>
</dbReference>
<dbReference type="OrthoDB" id="39175at2759"/>